<dbReference type="PROSITE" id="PS50931">
    <property type="entry name" value="HTH_LYSR"/>
    <property type="match status" value="1"/>
</dbReference>
<dbReference type="SUPFAM" id="SSF53850">
    <property type="entry name" value="Periplasmic binding protein-like II"/>
    <property type="match status" value="1"/>
</dbReference>
<evidence type="ECO:0000313" key="9">
    <source>
        <dbReference type="Proteomes" id="UP000270834"/>
    </source>
</evidence>
<organism evidence="6 8">
    <name type="scientific">Pseudomonas aeruginosa</name>
    <dbReference type="NCBI Taxonomy" id="287"/>
    <lineage>
        <taxon>Bacteria</taxon>
        <taxon>Pseudomonadati</taxon>
        <taxon>Pseudomonadota</taxon>
        <taxon>Gammaproteobacteria</taxon>
        <taxon>Pseudomonadales</taxon>
        <taxon>Pseudomonadaceae</taxon>
        <taxon>Pseudomonas</taxon>
    </lineage>
</organism>
<gene>
    <name evidence="6" type="primary">cmpR_3</name>
    <name evidence="7" type="ORF">ALP65_100417</name>
    <name evidence="6" type="ORF">PAERUG_P19_London_7_VIM_2_05_10_00887</name>
</gene>
<feature type="domain" description="HTH lysR-type" evidence="5">
    <location>
        <begin position="8"/>
        <end position="65"/>
    </location>
</feature>
<dbReference type="AlphaFoldDB" id="A0A080VKS2"/>
<dbReference type="InterPro" id="IPR036390">
    <property type="entry name" value="WH_DNA-bd_sf"/>
</dbReference>
<dbReference type="SUPFAM" id="SSF46785">
    <property type="entry name" value="Winged helix' DNA-binding domain"/>
    <property type="match status" value="1"/>
</dbReference>
<evidence type="ECO:0000256" key="1">
    <source>
        <dbReference type="ARBA" id="ARBA00009437"/>
    </source>
</evidence>
<protein>
    <submittedName>
        <fullName evidence="6">HTH-type transcriptional activator CmpR</fullName>
    </submittedName>
</protein>
<dbReference type="PRINTS" id="PR00039">
    <property type="entry name" value="HTHLYSR"/>
</dbReference>
<dbReference type="Gene3D" id="3.40.190.290">
    <property type="match status" value="1"/>
</dbReference>
<dbReference type="InterPro" id="IPR036388">
    <property type="entry name" value="WH-like_DNA-bd_sf"/>
</dbReference>
<dbReference type="PANTHER" id="PTHR30126:SF5">
    <property type="entry name" value="HTH-TYPE TRANSCRIPTIONAL ACTIVATOR CMPR"/>
    <property type="match status" value="1"/>
</dbReference>
<evidence type="ECO:0000313" key="6">
    <source>
        <dbReference type="EMBL" id="CRO13377.1"/>
    </source>
</evidence>
<evidence type="ECO:0000313" key="7">
    <source>
        <dbReference type="EMBL" id="RMS48199.1"/>
    </source>
</evidence>
<dbReference type="Gene3D" id="1.10.10.10">
    <property type="entry name" value="Winged helix-like DNA-binding domain superfamily/Winged helix DNA-binding domain"/>
    <property type="match status" value="1"/>
</dbReference>
<dbReference type="GO" id="GO:0003700">
    <property type="term" value="F:DNA-binding transcription factor activity"/>
    <property type="evidence" value="ECO:0007669"/>
    <property type="project" value="InterPro"/>
</dbReference>
<sequence length="316" mass="35258">MRKSLMRMTLRQLQVFRAVCESRSYSRAAEEMALTQPAVSLQIRQLEELVGQPLFEYVGKKLYLTDAAEALLKTSTDLFQRLESLDMQLSDLKGSLQGQLRLAVESSAKYITPHLFKAFQNLHPEVSLSLTVVNRTQVIKRLADNRDDLVIMSLVPQDMALEFLPFLNNPIIAVAPPDHPLCNAAKLALKDLEPFPLLVREPGSGTRKACEEFFQQRRAHFSQIQEIASLESLREGVIAGLGLALLPRHAAHQELANGLLRELPVEELPLYRSWCLVHAKGKRLSPVAQAFVAFVREERALISQLAGRFAGPGGSS</sequence>
<dbReference type="CDD" id="cd08419">
    <property type="entry name" value="PBP2_CbbR_RubisCO_like"/>
    <property type="match status" value="1"/>
</dbReference>
<dbReference type="GO" id="GO:0000976">
    <property type="term" value="F:transcription cis-regulatory region binding"/>
    <property type="evidence" value="ECO:0007669"/>
    <property type="project" value="TreeGrafter"/>
</dbReference>
<evidence type="ECO:0000313" key="8">
    <source>
        <dbReference type="Proteomes" id="UP000045039"/>
    </source>
</evidence>
<dbReference type="Pfam" id="PF00126">
    <property type="entry name" value="HTH_1"/>
    <property type="match status" value="1"/>
</dbReference>
<dbReference type="Proteomes" id="UP000045039">
    <property type="component" value="Unassembled WGS sequence"/>
</dbReference>
<evidence type="ECO:0000259" key="5">
    <source>
        <dbReference type="PROSITE" id="PS50931"/>
    </source>
</evidence>
<reference evidence="8" key="2">
    <citation type="submission" date="2015-06" db="EMBL/GenBank/DDBJ databases">
        <authorList>
            <person name="Radhakrishnan Rajesh"/>
            <person name="Underwood Anthony"/>
            <person name="Al-Shahib Ali"/>
        </authorList>
    </citation>
    <scope>NUCLEOTIDE SEQUENCE [LARGE SCALE GENOMIC DNA]</scope>
    <source>
        <strain evidence="8">P19_London_7_VIM_2_05_10</strain>
    </source>
</reference>
<reference evidence="6" key="1">
    <citation type="submission" date="2015-06" db="EMBL/GenBank/DDBJ databases">
        <authorList>
            <person name="Radhakrishnan R."/>
            <person name="Underwood A."/>
            <person name="Al-Shahib A."/>
        </authorList>
    </citation>
    <scope>NUCLEOTIDE SEQUENCE</scope>
    <source>
        <strain evidence="6">P19_London_7_VIM_2_05_10</strain>
    </source>
</reference>
<dbReference type="Pfam" id="PF03466">
    <property type="entry name" value="LysR_substrate"/>
    <property type="match status" value="1"/>
</dbReference>
<dbReference type="Proteomes" id="UP000270834">
    <property type="component" value="Unassembled WGS sequence"/>
</dbReference>
<accession>A0A080VKS2</accession>
<evidence type="ECO:0000256" key="2">
    <source>
        <dbReference type="ARBA" id="ARBA00023015"/>
    </source>
</evidence>
<keyword evidence="3" id="KW-0238">DNA-binding</keyword>
<reference evidence="7 9" key="3">
    <citation type="submission" date="2018-08" db="EMBL/GenBank/DDBJ databases">
        <title>Recombination of ecologically and evolutionarily significant loci maintains genetic cohesion in the Pseudomonas syringae species complex.</title>
        <authorList>
            <person name="Dillon M."/>
            <person name="Thakur S."/>
            <person name="Almeida R.N.D."/>
            <person name="Weir B.S."/>
            <person name="Guttman D.S."/>
        </authorList>
    </citation>
    <scope>NUCLEOTIDE SEQUENCE [LARGE SCALE GENOMIC DNA]</scope>
    <source>
        <strain evidence="7 9">ICMP 7846</strain>
    </source>
</reference>
<comment type="caution">
    <text evidence="6">The sequence shown here is derived from an EMBL/GenBank/DDBJ whole genome shotgun (WGS) entry which is preliminary data.</text>
</comment>
<dbReference type="PANTHER" id="PTHR30126">
    <property type="entry name" value="HTH-TYPE TRANSCRIPTIONAL REGULATOR"/>
    <property type="match status" value="1"/>
</dbReference>
<evidence type="ECO:0000256" key="4">
    <source>
        <dbReference type="ARBA" id="ARBA00023163"/>
    </source>
</evidence>
<proteinExistence type="inferred from homology"/>
<keyword evidence="2" id="KW-0805">Transcription regulation</keyword>
<name>A0A080VKS2_PSEAI</name>
<comment type="similarity">
    <text evidence="1">Belongs to the LysR transcriptional regulatory family.</text>
</comment>
<dbReference type="EMBL" id="CVVU01000033">
    <property type="protein sequence ID" value="CRO13377.1"/>
    <property type="molecule type" value="Genomic_DNA"/>
</dbReference>
<dbReference type="EMBL" id="RBSQ01001072">
    <property type="protein sequence ID" value="RMS48199.1"/>
    <property type="molecule type" value="Genomic_DNA"/>
</dbReference>
<dbReference type="InterPro" id="IPR005119">
    <property type="entry name" value="LysR_subst-bd"/>
</dbReference>
<dbReference type="eggNOG" id="COG0583">
    <property type="taxonomic scope" value="Bacteria"/>
</dbReference>
<keyword evidence="4" id="KW-0804">Transcription</keyword>
<dbReference type="InterPro" id="IPR000847">
    <property type="entry name" value="LysR_HTH_N"/>
</dbReference>
<evidence type="ECO:0000256" key="3">
    <source>
        <dbReference type="ARBA" id="ARBA00023125"/>
    </source>
</evidence>